<dbReference type="CDD" id="cd00054">
    <property type="entry name" value="EGF_CA"/>
    <property type="match status" value="1"/>
</dbReference>
<feature type="domain" description="EGF-like" evidence="15">
    <location>
        <begin position="413"/>
        <end position="450"/>
    </location>
</feature>
<dbReference type="Gene3D" id="2.10.25.10">
    <property type="entry name" value="Laminin"/>
    <property type="match status" value="1"/>
</dbReference>
<accession>A0AAV8V6P7</accession>
<dbReference type="Proteomes" id="UP001159042">
    <property type="component" value="Unassembled WGS sequence"/>
</dbReference>
<protein>
    <recommendedName>
        <fullName evidence="18">Neurexin-4</fullName>
    </recommendedName>
</protein>
<dbReference type="PROSITE" id="PS50026">
    <property type="entry name" value="EGF_3"/>
    <property type="match status" value="2"/>
</dbReference>
<dbReference type="PROSITE" id="PS01286">
    <property type="entry name" value="FA58C_2"/>
    <property type="match status" value="1"/>
</dbReference>
<dbReference type="InterPro" id="IPR050372">
    <property type="entry name" value="Neurexin-related_CASP"/>
</dbReference>
<evidence type="ECO:0000256" key="9">
    <source>
        <dbReference type="ARBA" id="ARBA00023136"/>
    </source>
</evidence>
<dbReference type="PANTHER" id="PTHR15036">
    <property type="entry name" value="PIKACHURIN-LIKE PROTEIN"/>
    <property type="match status" value="1"/>
</dbReference>
<dbReference type="InterPro" id="IPR000421">
    <property type="entry name" value="FA58C"/>
</dbReference>
<dbReference type="GO" id="GO:0016020">
    <property type="term" value="C:membrane"/>
    <property type="evidence" value="ECO:0007669"/>
    <property type="project" value="UniProtKB-SubCell"/>
</dbReference>
<keyword evidence="5 12" id="KW-0812">Transmembrane</keyword>
<evidence type="ECO:0000313" key="17">
    <source>
        <dbReference type="Proteomes" id="UP001159042"/>
    </source>
</evidence>
<evidence type="ECO:0000313" key="16">
    <source>
        <dbReference type="EMBL" id="KAJ8909697.1"/>
    </source>
</evidence>
<comment type="similarity">
    <text evidence="3">Belongs to the neurexin family.</text>
</comment>
<dbReference type="SUPFAM" id="SSF49899">
    <property type="entry name" value="Concanavalin A-like lectins/glucanases"/>
    <property type="match status" value="4"/>
</dbReference>
<dbReference type="InterPro" id="IPR013320">
    <property type="entry name" value="ConA-like_dom_sf"/>
</dbReference>
<dbReference type="InterPro" id="IPR000742">
    <property type="entry name" value="EGF"/>
</dbReference>
<proteinExistence type="inferred from homology"/>
<feature type="domain" description="Laminin G" evidence="14">
    <location>
        <begin position="667"/>
        <end position="833"/>
    </location>
</feature>
<evidence type="ECO:0000256" key="11">
    <source>
        <dbReference type="PROSITE-ProRule" id="PRU00076"/>
    </source>
</evidence>
<name>A0AAV8V6P7_9CUCU</name>
<keyword evidence="17" id="KW-1185">Reference proteome</keyword>
<dbReference type="Pfam" id="PF00008">
    <property type="entry name" value="EGF"/>
    <property type="match status" value="1"/>
</dbReference>
<comment type="caution">
    <text evidence="11">Lacks conserved residue(s) required for the propagation of feature annotation.</text>
</comment>
<dbReference type="InterPro" id="IPR003585">
    <property type="entry name" value="Neurexin-like"/>
</dbReference>
<feature type="domain" description="EGF-like" evidence="15">
    <location>
        <begin position="834"/>
        <end position="870"/>
    </location>
</feature>
<evidence type="ECO:0000259" key="15">
    <source>
        <dbReference type="PROSITE" id="PS50026"/>
    </source>
</evidence>
<evidence type="ECO:0000256" key="3">
    <source>
        <dbReference type="ARBA" id="ARBA00010241"/>
    </source>
</evidence>
<keyword evidence="9 12" id="KW-0472">Membrane</keyword>
<evidence type="ECO:0000256" key="8">
    <source>
        <dbReference type="ARBA" id="ARBA00022989"/>
    </source>
</evidence>
<dbReference type="PROSITE" id="PS50022">
    <property type="entry name" value="FA58C_3"/>
    <property type="match status" value="1"/>
</dbReference>
<evidence type="ECO:0000256" key="2">
    <source>
        <dbReference type="ARBA" id="ARBA00004479"/>
    </source>
</evidence>
<comment type="caution">
    <text evidence="16">The sequence shown here is derived from an EMBL/GenBank/DDBJ whole genome shotgun (WGS) entry which is preliminary data.</text>
</comment>
<dbReference type="SMART" id="SM00282">
    <property type="entry name" value="LamG"/>
    <property type="match status" value="4"/>
</dbReference>
<feature type="transmembrane region" description="Helical" evidence="12">
    <location>
        <begin position="1089"/>
        <end position="1109"/>
    </location>
</feature>
<evidence type="ECO:0000256" key="6">
    <source>
        <dbReference type="ARBA" id="ARBA00022729"/>
    </source>
</evidence>
<evidence type="ECO:0000256" key="10">
    <source>
        <dbReference type="ARBA" id="ARBA00023157"/>
    </source>
</evidence>
<dbReference type="GO" id="GO:0070161">
    <property type="term" value="C:anchoring junction"/>
    <property type="evidence" value="ECO:0007669"/>
    <property type="project" value="UniProtKB-SubCell"/>
</dbReference>
<keyword evidence="7" id="KW-0965">Cell junction</keyword>
<dbReference type="InterPro" id="IPR008979">
    <property type="entry name" value="Galactose-bd-like_sf"/>
</dbReference>
<keyword evidence="10" id="KW-1015">Disulfide bond</keyword>
<dbReference type="Gene3D" id="2.60.120.1000">
    <property type="match status" value="1"/>
</dbReference>
<dbReference type="SUPFAM" id="SSF49785">
    <property type="entry name" value="Galactose-binding domain-like"/>
    <property type="match status" value="1"/>
</dbReference>
<evidence type="ECO:0000256" key="7">
    <source>
        <dbReference type="ARBA" id="ARBA00022949"/>
    </source>
</evidence>
<dbReference type="InterPro" id="IPR001791">
    <property type="entry name" value="Laminin_G"/>
</dbReference>
<feature type="domain" description="F5/8 type C" evidence="13">
    <location>
        <begin position="1"/>
        <end position="48"/>
    </location>
</feature>
<keyword evidence="4 11" id="KW-0245">EGF-like domain</keyword>
<dbReference type="AlphaFoldDB" id="A0AAV8V6P7"/>
<evidence type="ECO:0008006" key="18">
    <source>
        <dbReference type="Google" id="ProtNLM"/>
    </source>
</evidence>
<keyword evidence="8 12" id="KW-1133">Transmembrane helix</keyword>
<dbReference type="PROSITE" id="PS50025">
    <property type="entry name" value="LAM_G_DOMAIN"/>
    <property type="match status" value="4"/>
</dbReference>
<dbReference type="SMART" id="SM00294">
    <property type="entry name" value="4.1m"/>
    <property type="match status" value="1"/>
</dbReference>
<evidence type="ECO:0000256" key="4">
    <source>
        <dbReference type="ARBA" id="ARBA00022536"/>
    </source>
</evidence>
<dbReference type="Gene3D" id="2.60.120.200">
    <property type="match status" value="4"/>
</dbReference>
<dbReference type="CDD" id="cd00110">
    <property type="entry name" value="LamG"/>
    <property type="match status" value="4"/>
</dbReference>
<sequence length="1155" mass="129246">TFQMFPGNVDGDTVRKNEFEVPIVAQWIRINPTRWRDRISLRVEIFGCEYEAHDMYFNGTALLKMDLLREPVSALRESIRFRFKTTSPNGVVLYSRGTQGDYIALQLRDNRMLLNIDLGTGILTSLCVGSLLDDNIWHDVVISRNRRDILFSVDRVVVMDRIKGDFQRLNLNRDFYIGGVSNIQEGLVVVQNYTGCIENLYLNSTNLIREVKEAFNYGEALKYEKINTGWSCPEPPIIPITFRTQASYAKLKGYEGMSSLNSSFAFRTYEDNGLLLYHAFSSSGHVAIYLEEGKVKVELITPNSPKVIFDNYDTTFNDGKWHTVVLSISTNKLTLSVDYRAMHTTRLLKVITGGIYFIAGGVNAALGYSDRVIPGFIGCMRTIRIDGNNKLPTDWSKEEYCCGDDVVFDACHMIDRCNPNPCKHGGICKQNSMEFLCICKGTGYGGAVCHTSINSLSCVAYKNVQAVGQRAEIKIDVDGSGPLPAFPVTCEFHPDGTVATVLHHNNEETTSVDGFQEPGSFIQDIHYEATDDQISALINRSTTCRQHIQYACRGARLFNSPSDENSFRPFSWWVSRHNQRMDYWGGGLPGSRKCDCGILGSCVDRTKWCNCDAAMDVWQVDTGDLTEKDDLPVKQLRFGDTGSALDEKEGRYTLGPLICQGDDLFNNVVTFRVADSAINLPTFDMGHSGDIYFEFRTAVENAVIFESKGPTDYIKLTIVGGNQIQFQYQAGSGPMAVIRETSDRLDDDRWHSVSVERNRKEAMVIIDGALKAQVREPPGPVRALHLTSDLVLGASLDYRDGFTGCIRALLINGQHVDLRSYARRGLYGVSEGCVGKCQSNPCLNNGTCHERYDGYHCDCRWTAFKGPICADEIGVSMKPSSMIKYTFEGSFRSSISEHIRVGFITTDPKGFLLGLSSRISGEYMTIMISNSGHLRVIFDFGFERQEVIYPNKHFGLGQYHNVLISRKNSGATLVIQVDNYQPEEYNFNIKASADAQFNNIQYLYIGKNESMTEGFVGCVSRVEFDDIYPLKLLFQQEGPGNVQSLGSALTEDYCGVEPITHPPDIIETRPPPKLDDEKLRRAYSQVDSAILGSVLAIIFLALVVLLIIIGRYLHRHKGEYLTQEDAGADSALDPDTAVVHGTTGHHVQKKKEWFI</sequence>
<evidence type="ECO:0000259" key="14">
    <source>
        <dbReference type="PROSITE" id="PS50025"/>
    </source>
</evidence>
<reference evidence="16 17" key="1">
    <citation type="journal article" date="2023" name="Insect Mol. Biol.">
        <title>Genome sequencing provides insights into the evolution of gene families encoding plant cell wall-degrading enzymes in longhorned beetles.</title>
        <authorList>
            <person name="Shin N.R."/>
            <person name="Okamura Y."/>
            <person name="Kirsch R."/>
            <person name="Pauchet Y."/>
        </authorList>
    </citation>
    <scope>NUCLEOTIDE SEQUENCE [LARGE SCALE GENOMIC DNA]</scope>
    <source>
        <strain evidence="16">EAD_L_NR</strain>
    </source>
</reference>
<dbReference type="Pfam" id="PF02210">
    <property type="entry name" value="Laminin_G_2"/>
    <property type="match status" value="4"/>
</dbReference>
<feature type="non-terminal residue" evidence="16">
    <location>
        <position position="1"/>
    </location>
</feature>
<dbReference type="PANTHER" id="PTHR15036:SF91">
    <property type="entry name" value="NEUREXIN-4"/>
    <property type="match status" value="1"/>
</dbReference>
<dbReference type="Gene3D" id="2.60.120.260">
    <property type="entry name" value="Galactose-binding domain-like"/>
    <property type="match status" value="1"/>
</dbReference>
<dbReference type="EMBL" id="JANEYG010000440">
    <property type="protein sequence ID" value="KAJ8909697.1"/>
    <property type="molecule type" value="Genomic_DNA"/>
</dbReference>
<feature type="domain" description="Laminin G" evidence="14">
    <location>
        <begin position="238"/>
        <end position="411"/>
    </location>
</feature>
<feature type="domain" description="Laminin G" evidence="14">
    <location>
        <begin position="52"/>
        <end position="232"/>
    </location>
</feature>
<keyword evidence="6" id="KW-0732">Signal</keyword>
<gene>
    <name evidence="16" type="ORF">NQ315_002737</name>
</gene>
<evidence type="ECO:0000259" key="13">
    <source>
        <dbReference type="PROSITE" id="PS50022"/>
    </source>
</evidence>
<feature type="domain" description="Laminin G" evidence="14">
    <location>
        <begin position="874"/>
        <end position="1054"/>
    </location>
</feature>
<evidence type="ECO:0000256" key="12">
    <source>
        <dbReference type="SAM" id="Phobius"/>
    </source>
</evidence>
<dbReference type="SMART" id="SM00181">
    <property type="entry name" value="EGF"/>
    <property type="match status" value="2"/>
</dbReference>
<evidence type="ECO:0000256" key="1">
    <source>
        <dbReference type="ARBA" id="ARBA00004282"/>
    </source>
</evidence>
<organism evidence="16 17">
    <name type="scientific">Exocentrus adspersus</name>
    <dbReference type="NCBI Taxonomy" id="1586481"/>
    <lineage>
        <taxon>Eukaryota</taxon>
        <taxon>Metazoa</taxon>
        <taxon>Ecdysozoa</taxon>
        <taxon>Arthropoda</taxon>
        <taxon>Hexapoda</taxon>
        <taxon>Insecta</taxon>
        <taxon>Pterygota</taxon>
        <taxon>Neoptera</taxon>
        <taxon>Endopterygota</taxon>
        <taxon>Coleoptera</taxon>
        <taxon>Polyphaga</taxon>
        <taxon>Cucujiformia</taxon>
        <taxon>Chrysomeloidea</taxon>
        <taxon>Cerambycidae</taxon>
        <taxon>Lamiinae</taxon>
        <taxon>Acanthocinini</taxon>
        <taxon>Exocentrus</taxon>
    </lineage>
</organism>
<comment type="subcellular location">
    <subcellularLocation>
        <location evidence="1">Cell junction</location>
    </subcellularLocation>
    <subcellularLocation>
        <location evidence="2">Membrane</location>
        <topology evidence="2">Single-pass type I membrane protein</topology>
    </subcellularLocation>
</comment>
<evidence type="ECO:0000256" key="5">
    <source>
        <dbReference type="ARBA" id="ARBA00022692"/>
    </source>
</evidence>